<dbReference type="AlphaFoldDB" id="A0A0A8YSU2"/>
<organism evidence="2">
    <name type="scientific">Arundo donax</name>
    <name type="common">Giant reed</name>
    <name type="synonym">Donax arundinaceus</name>
    <dbReference type="NCBI Taxonomy" id="35708"/>
    <lineage>
        <taxon>Eukaryota</taxon>
        <taxon>Viridiplantae</taxon>
        <taxon>Streptophyta</taxon>
        <taxon>Embryophyta</taxon>
        <taxon>Tracheophyta</taxon>
        <taxon>Spermatophyta</taxon>
        <taxon>Magnoliopsida</taxon>
        <taxon>Liliopsida</taxon>
        <taxon>Poales</taxon>
        <taxon>Poaceae</taxon>
        <taxon>PACMAD clade</taxon>
        <taxon>Arundinoideae</taxon>
        <taxon>Arundineae</taxon>
        <taxon>Arundo</taxon>
    </lineage>
</organism>
<accession>A0A0A8YSU2</accession>
<reference evidence="2" key="1">
    <citation type="submission" date="2014-09" db="EMBL/GenBank/DDBJ databases">
        <authorList>
            <person name="Magalhaes I.L.F."/>
            <person name="Oliveira U."/>
            <person name="Santos F.R."/>
            <person name="Vidigal T.H.D.A."/>
            <person name="Brescovit A.D."/>
            <person name="Santos A.J."/>
        </authorList>
    </citation>
    <scope>NUCLEOTIDE SEQUENCE</scope>
    <source>
        <tissue evidence="2">Shoot tissue taken approximately 20 cm above the soil surface</tissue>
    </source>
</reference>
<proteinExistence type="predicted"/>
<feature type="compositionally biased region" description="Low complexity" evidence="1">
    <location>
        <begin position="82"/>
        <end position="101"/>
    </location>
</feature>
<reference evidence="2" key="2">
    <citation type="journal article" date="2015" name="Data Brief">
        <title>Shoot transcriptome of the giant reed, Arundo donax.</title>
        <authorList>
            <person name="Barrero R.A."/>
            <person name="Guerrero F.D."/>
            <person name="Moolhuijzen P."/>
            <person name="Goolsby J.A."/>
            <person name="Tidwell J."/>
            <person name="Bellgard S.E."/>
            <person name="Bellgard M.I."/>
        </authorList>
    </citation>
    <scope>NUCLEOTIDE SEQUENCE</scope>
    <source>
        <tissue evidence="2">Shoot tissue taken approximately 20 cm above the soil surface</tissue>
    </source>
</reference>
<evidence type="ECO:0000313" key="2">
    <source>
        <dbReference type="EMBL" id="JAD30114.1"/>
    </source>
</evidence>
<evidence type="ECO:0000256" key="1">
    <source>
        <dbReference type="SAM" id="MobiDB-lite"/>
    </source>
</evidence>
<name>A0A0A8YSU2_ARUDO</name>
<sequence length="151" mass="16129">MSSRSTTYPPDSSTMPQRRRPVLLLLKILQPIPLGAQPTLVRSVLLHLASLPFVSPRSSSTSSVPASPPPSACRGECTGSGRAPTAAATSAASACSRTRSAQPPRRRAVLHAQDPLHLFVCRVLVRLVIARLRLTIPRAENAIALAMSSEY</sequence>
<dbReference type="EMBL" id="GBRH01267781">
    <property type="protein sequence ID" value="JAD30114.1"/>
    <property type="molecule type" value="Transcribed_RNA"/>
</dbReference>
<feature type="region of interest" description="Disordered" evidence="1">
    <location>
        <begin position="54"/>
        <end position="103"/>
    </location>
</feature>
<feature type="compositionally biased region" description="Low complexity" evidence="1">
    <location>
        <begin position="54"/>
        <end position="65"/>
    </location>
</feature>
<protein>
    <submittedName>
        <fullName evidence="2">Uncharacterized protein</fullName>
    </submittedName>
</protein>